<proteinExistence type="predicted"/>
<reference evidence="2 3" key="1">
    <citation type="submission" date="2019-06" db="EMBL/GenBank/DDBJ databases">
        <title>Cerasibacillus sp. nov., isolated from maize field.</title>
        <authorList>
            <person name="Lin S.-Y."/>
            <person name="Tsai C.-F."/>
            <person name="Young C.-C."/>
        </authorList>
    </citation>
    <scope>NUCLEOTIDE SEQUENCE [LARGE SCALE GENOMIC DNA]</scope>
    <source>
        <strain evidence="2 3">CC-CFT480</strain>
    </source>
</reference>
<sequence length="74" mass="8759">MGLYDYNFCHNLLYGGWDSGIINKLQDACNEIQQNFEQMDLENASVEEEMREIVNEMITELNRLINDIQSTHFR</sequence>
<dbReference type="Proteomes" id="UP000321574">
    <property type="component" value="Unassembled WGS sequence"/>
</dbReference>
<dbReference type="OrthoDB" id="2901896at2"/>
<dbReference type="RefSeq" id="WP_147669100.1">
    <property type="nucleotide sequence ID" value="NZ_VDUW01000012.1"/>
</dbReference>
<dbReference type="EMBL" id="VDUW01000012">
    <property type="protein sequence ID" value="TXL61051.1"/>
    <property type="molecule type" value="Genomic_DNA"/>
</dbReference>
<keyword evidence="3" id="KW-1185">Reference proteome</keyword>
<feature type="coiled-coil region" evidence="1">
    <location>
        <begin position="22"/>
        <end position="56"/>
    </location>
</feature>
<gene>
    <name evidence="2" type="ORF">FHP05_13255</name>
</gene>
<evidence type="ECO:0000256" key="1">
    <source>
        <dbReference type="SAM" id="Coils"/>
    </source>
</evidence>
<dbReference type="AlphaFoldDB" id="A0A5C8NJR4"/>
<name>A0A5C8NJR4_9BACI</name>
<keyword evidence="1" id="KW-0175">Coiled coil</keyword>
<accession>A0A5C8NJR4</accession>
<organism evidence="2 3">
    <name type="scientific">Cerasibacillus terrae</name>
    <dbReference type="NCBI Taxonomy" id="2498845"/>
    <lineage>
        <taxon>Bacteria</taxon>
        <taxon>Bacillati</taxon>
        <taxon>Bacillota</taxon>
        <taxon>Bacilli</taxon>
        <taxon>Bacillales</taxon>
        <taxon>Bacillaceae</taxon>
        <taxon>Cerasibacillus</taxon>
    </lineage>
</organism>
<comment type="caution">
    <text evidence="2">The sequence shown here is derived from an EMBL/GenBank/DDBJ whole genome shotgun (WGS) entry which is preliminary data.</text>
</comment>
<protein>
    <submittedName>
        <fullName evidence="2">Uncharacterized protein</fullName>
    </submittedName>
</protein>
<evidence type="ECO:0000313" key="3">
    <source>
        <dbReference type="Proteomes" id="UP000321574"/>
    </source>
</evidence>
<evidence type="ECO:0000313" key="2">
    <source>
        <dbReference type="EMBL" id="TXL61051.1"/>
    </source>
</evidence>